<reference evidence="6" key="2">
    <citation type="journal article" date="2018" name="Genome Biol.">
        <title>SKESA: strategic k-mer extension for scrupulous assemblies.</title>
        <authorList>
            <person name="Souvorov A."/>
            <person name="Agarwala R."/>
            <person name="Lipman D.J."/>
        </authorList>
    </citation>
    <scope>NUCLEOTIDE SEQUENCE</scope>
    <source>
        <strain evidence="7">Clostridioides</strain>
        <strain evidence="6">HN1000</strain>
    </source>
</reference>
<evidence type="ECO:0000313" key="12">
    <source>
        <dbReference type="Proteomes" id="UP000372533"/>
    </source>
</evidence>
<dbReference type="EMBL" id="CAAJVP010000002">
    <property type="protein sequence ID" value="VHX95319.1"/>
    <property type="molecule type" value="Genomic_DNA"/>
</dbReference>
<dbReference type="GO" id="GO:0003700">
    <property type="term" value="F:DNA-binding transcription factor activity"/>
    <property type="evidence" value="ECO:0007669"/>
    <property type="project" value="InterPro"/>
</dbReference>
<evidence type="ECO:0000313" key="11">
    <source>
        <dbReference type="Proteomes" id="UP000346772"/>
    </source>
</evidence>
<dbReference type="GO" id="GO:0006352">
    <property type="term" value="P:DNA-templated transcription initiation"/>
    <property type="evidence" value="ECO:0007669"/>
    <property type="project" value="InterPro"/>
</dbReference>
<dbReference type="InterPro" id="IPR014284">
    <property type="entry name" value="RNA_pol_sigma-70_dom"/>
</dbReference>
<feature type="domain" description="HTH cro/C1-type" evidence="2">
    <location>
        <begin position="60"/>
        <end position="80"/>
    </location>
</feature>
<dbReference type="EMBL" id="CAADAN010000004">
    <property type="protein sequence ID" value="VFD31155.1"/>
    <property type="molecule type" value="Genomic_DNA"/>
</dbReference>
<reference evidence="10 12" key="3">
    <citation type="submission" date="2019-04" db="EMBL/GenBank/DDBJ databases">
        <authorList>
            <consortium name="Pathogen Informatics"/>
        </authorList>
    </citation>
    <scope>NUCLEOTIDE SEQUENCE [LARGE SCALE GENOMIC DNA]</scope>
    <source>
        <strain evidence="9 11">078GUE027</strain>
        <strain evidence="8">Clo34</strain>
        <strain evidence="13">clo34</strain>
        <strain evidence="12">tl291</strain>
        <strain evidence="10">Tl291</strain>
    </source>
</reference>
<dbReference type="PROSITE" id="PS50943">
    <property type="entry name" value="HTH_CROC1"/>
    <property type="match status" value="1"/>
</dbReference>
<dbReference type="Proteomes" id="UP000346772">
    <property type="component" value="Unassembled WGS sequence"/>
</dbReference>
<dbReference type="AlphaFoldDB" id="A0A031WIN4"/>
<evidence type="ECO:0000313" key="4">
    <source>
        <dbReference type="EMBL" id="CDS86435.1"/>
    </source>
</evidence>
<sequence length="94" mass="11002">MCNEISLLDILGTEANYVLDEVELKVQVGKLYEQLNKILTPREREIVQLRYGLTPYGYKTQREIAQKLDISRSYVSRIEKKALKKLEKELVQES</sequence>
<dbReference type="InterPro" id="IPR000943">
    <property type="entry name" value="RNA_pol_sigma70"/>
</dbReference>
<gene>
    <name evidence="3" type="primary">sigK</name>
    <name evidence="10" type="synonym">sigK_1</name>
    <name evidence="8" type="synonym">sigK_2</name>
    <name evidence="5" type="ORF">BN1095_500004</name>
    <name evidence="4" type="ORF">BN1096_560137</name>
    <name evidence="3" type="ORF">BN1097_540139</name>
    <name evidence="6" type="ORF">KRM00_001636</name>
    <name evidence="7" type="ORF">KRQ00_000619</name>
    <name evidence="10" type="ORF">SAMEA1402366_00507</name>
    <name evidence="8" type="ORF">SAMEA1402399_01522</name>
    <name evidence="9" type="ORF">SAMEA1710456_00465</name>
</gene>
<reference evidence="3" key="1">
    <citation type="submission" date="2014-07" db="EMBL/GenBank/DDBJ databases">
        <authorList>
            <person name="Monot Marc"/>
        </authorList>
    </citation>
    <scope>NUCLEOTIDE SEQUENCE</scope>
    <source>
        <strain evidence="5">7032989</strain>
        <strain evidence="3">7032994</strain>
    </source>
</reference>
<dbReference type="InterPro" id="IPR036388">
    <property type="entry name" value="WH-like_DNA-bd_sf"/>
</dbReference>
<dbReference type="EMBL" id="LK932392">
    <property type="protein sequence ID" value="CDS85990.1"/>
    <property type="molecule type" value="Genomic_DNA"/>
</dbReference>
<dbReference type="PANTHER" id="PTHR30376">
    <property type="entry name" value="SIGMA FACTOR RPOH HEAT SHOCK RELATED"/>
    <property type="match status" value="1"/>
</dbReference>
<dbReference type="EMBL" id="CAADAT010000002">
    <property type="protein sequence ID" value="VFD53015.1"/>
    <property type="molecule type" value="Genomic_DNA"/>
</dbReference>
<evidence type="ECO:0000313" key="7">
    <source>
        <dbReference type="EMBL" id="HBH2618891.1"/>
    </source>
</evidence>
<evidence type="ECO:0000313" key="3">
    <source>
        <dbReference type="EMBL" id="CDS85990.1"/>
    </source>
</evidence>
<dbReference type="EMBL" id="DAEPXK010000013">
    <property type="protein sequence ID" value="HBH1542158.1"/>
    <property type="molecule type" value="Genomic_DNA"/>
</dbReference>
<dbReference type="Proteomes" id="UP000878956">
    <property type="component" value="Unassembled WGS sequence"/>
</dbReference>
<dbReference type="InterPro" id="IPR050813">
    <property type="entry name" value="Sigma-70_Factor"/>
</dbReference>
<dbReference type="PROSITE" id="PS00716">
    <property type="entry name" value="SIGMA70_2"/>
    <property type="match status" value="1"/>
</dbReference>
<dbReference type="InterPro" id="IPR013324">
    <property type="entry name" value="RNA_pol_sigma_r3/r4-like"/>
</dbReference>
<evidence type="ECO:0000259" key="2">
    <source>
        <dbReference type="PROSITE" id="PS50943"/>
    </source>
</evidence>
<dbReference type="InterPro" id="IPR001387">
    <property type="entry name" value="Cro/C1-type_HTH"/>
</dbReference>
<dbReference type="NCBIfam" id="TIGR02937">
    <property type="entry name" value="sigma70-ECF"/>
    <property type="match status" value="1"/>
</dbReference>
<proteinExistence type="inferred from homology"/>
<dbReference type="InterPro" id="IPR007630">
    <property type="entry name" value="RNA_pol_sigma70_r4"/>
</dbReference>
<dbReference type="PRINTS" id="PR00046">
    <property type="entry name" value="SIGMA70FCT"/>
</dbReference>
<comment type="similarity">
    <text evidence="1">Belongs to the sigma-70 factor family.</text>
</comment>
<protein>
    <submittedName>
        <fullName evidence="8">FliA/WhiG family RNA polymerase sigma 28 subunit</fullName>
    </submittedName>
    <submittedName>
        <fullName evidence="3 6">RNA polymerase sigma factor</fullName>
    </submittedName>
</protein>
<dbReference type="EMBL" id="LK933183">
    <property type="protein sequence ID" value="CDT47324.1"/>
    <property type="molecule type" value="Genomic_DNA"/>
</dbReference>
<evidence type="ECO:0000313" key="8">
    <source>
        <dbReference type="EMBL" id="VFD31155.1"/>
    </source>
</evidence>
<reference evidence="6" key="4">
    <citation type="submission" date="2021-06" db="EMBL/GenBank/DDBJ databases">
        <authorList>
            <consortium name="NCBI Pathogen Detection Project"/>
        </authorList>
    </citation>
    <scope>NUCLEOTIDE SEQUENCE</scope>
    <source>
        <strain evidence="7">Clostridioides</strain>
        <strain evidence="6">HN1000</strain>
    </source>
</reference>
<evidence type="ECO:0000313" key="9">
    <source>
        <dbReference type="EMBL" id="VFD53015.1"/>
    </source>
</evidence>
<evidence type="ECO:0000313" key="10">
    <source>
        <dbReference type="EMBL" id="VHX95319.1"/>
    </source>
</evidence>
<dbReference type="Proteomes" id="UP000411588">
    <property type="component" value="Unassembled WGS sequence"/>
</dbReference>
<evidence type="ECO:0000256" key="1">
    <source>
        <dbReference type="ARBA" id="ARBA00007788"/>
    </source>
</evidence>
<dbReference type="Proteomes" id="UP000879542">
    <property type="component" value="Unassembled WGS sequence"/>
</dbReference>
<dbReference type="Gene3D" id="1.10.10.10">
    <property type="entry name" value="Winged helix-like DNA-binding domain superfamily/Winged helix DNA-binding domain"/>
    <property type="match status" value="1"/>
</dbReference>
<dbReference type="EMBL" id="DAEQIJ010000002">
    <property type="protein sequence ID" value="HBH2618891.1"/>
    <property type="molecule type" value="Genomic_DNA"/>
</dbReference>
<dbReference type="PATRIC" id="fig|1496.1371.peg.2077"/>
<organism evidence="3">
    <name type="scientific">Clostridioides difficile</name>
    <name type="common">Peptoclostridium difficile</name>
    <dbReference type="NCBI Taxonomy" id="1496"/>
    <lineage>
        <taxon>Bacteria</taxon>
        <taxon>Bacillati</taxon>
        <taxon>Bacillota</taxon>
        <taxon>Clostridia</taxon>
        <taxon>Peptostreptococcales</taxon>
        <taxon>Peptostreptococcaceae</taxon>
        <taxon>Clostridioides</taxon>
    </lineage>
</organism>
<evidence type="ECO:0000313" key="5">
    <source>
        <dbReference type="EMBL" id="CDT47324.1"/>
    </source>
</evidence>
<dbReference type="RefSeq" id="WP_003419254.1">
    <property type="nucleotide sequence ID" value="NZ_AP025558.1"/>
</dbReference>
<accession>A0A031WIN4</accession>
<dbReference type="Pfam" id="PF04545">
    <property type="entry name" value="Sigma70_r4"/>
    <property type="match status" value="1"/>
</dbReference>
<dbReference type="Proteomes" id="UP000372533">
    <property type="component" value="Unassembled WGS sequence"/>
</dbReference>
<name>A0A031WIN4_CLODI</name>
<evidence type="ECO:0000313" key="6">
    <source>
        <dbReference type="EMBL" id="HBH1542158.1"/>
    </source>
</evidence>
<dbReference type="PANTHER" id="PTHR30376:SF3">
    <property type="entry name" value="RNA POLYMERASE SIGMA FACTOR RPOH"/>
    <property type="match status" value="1"/>
</dbReference>
<dbReference type="SUPFAM" id="SSF88659">
    <property type="entry name" value="Sigma3 and sigma4 domains of RNA polymerase sigma factors"/>
    <property type="match status" value="1"/>
</dbReference>
<dbReference type="EMBL" id="LK932509">
    <property type="protein sequence ID" value="CDS86435.1"/>
    <property type="molecule type" value="Genomic_DNA"/>
</dbReference>
<evidence type="ECO:0000313" key="13">
    <source>
        <dbReference type="Proteomes" id="UP000411588"/>
    </source>
</evidence>